<keyword evidence="1" id="KW-0812">Transmembrane</keyword>
<comment type="caution">
    <text evidence="3">The sequence shown here is derived from an EMBL/GenBank/DDBJ whole genome shotgun (WGS) entry which is preliminary data.</text>
</comment>
<feature type="transmembrane region" description="Helical" evidence="1">
    <location>
        <begin position="171"/>
        <end position="190"/>
    </location>
</feature>
<feature type="chain" id="PRO_5024279992" evidence="2">
    <location>
        <begin position="21"/>
        <end position="252"/>
    </location>
</feature>
<dbReference type="OrthoDB" id="791508at2"/>
<dbReference type="AlphaFoldDB" id="A0A5M9HCQ9"/>
<gene>
    <name evidence="3" type="ORF">F1649_09600</name>
</gene>
<keyword evidence="2" id="KW-0732">Signal</keyword>
<dbReference type="RefSeq" id="WP_141815169.1">
    <property type="nucleotide sequence ID" value="NZ_VFPL01000001.1"/>
</dbReference>
<keyword evidence="1" id="KW-1133">Transmembrane helix</keyword>
<name>A0A5M9HCQ9_9SPHI</name>
<evidence type="ECO:0000313" key="4">
    <source>
        <dbReference type="Proteomes" id="UP000322918"/>
    </source>
</evidence>
<feature type="transmembrane region" description="Helical" evidence="1">
    <location>
        <begin position="211"/>
        <end position="230"/>
    </location>
</feature>
<evidence type="ECO:0000256" key="2">
    <source>
        <dbReference type="SAM" id="SignalP"/>
    </source>
</evidence>
<evidence type="ECO:0000313" key="3">
    <source>
        <dbReference type="EMBL" id="KAA8483431.1"/>
    </source>
</evidence>
<evidence type="ECO:0000256" key="1">
    <source>
        <dbReference type="SAM" id="Phobius"/>
    </source>
</evidence>
<dbReference type="EMBL" id="VWNE01000012">
    <property type="protein sequence ID" value="KAA8483431.1"/>
    <property type="molecule type" value="Genomic_DNA"/>
</dbReference>
<sequence>MKALLTLIAAYAMCMHIGHAQSDESGDFLYLYSDSVIHANRIDLERDPAGSFYLWVDSRRIHPDQVKFFNNNRGFFANVKDFDVDGEITFSERIRKGKVNLYEAKTIKWVTYDSIHGYTRNPTVVQTKNYYNLGYGNLKKVNYVDLSSDLASNAKSIELLKKYRSVQRKRTILYTSAVASFLAGVVLFSIDTDAPSSDLEKRHDSSWKSTAFTGIIPAATLSVLGFGLIIKANHMGPSKTRYLKLAIDVYNE</sequence>
<proteinExistence type="predicted"/>
<accession>A0A5M9HCQ9</accession>
<reference evidence="3 4" key="1">
    <citation type="submission" date="2019-09" db="EMBL/GenBank/DDBJ databases">
        <title>Pararcticibacter amylolyticus gen. nov., sp. nov., isolated from a rottenly hemp rope, and reclassification of Pedobacter tournemirensis as Pararcticibacter tournemirensis comb. nov.</title>
        <authorList>
            <person name="Cai Y."/>
        </authorList>
    </citation>
    <scope>NUCLEOTIDE SEQUENCE [LARGE SCALE GENOMIC DNA]</scope>
    <source>
        <strain evidence="3 4">TF5-37.2-LB10</strain>
    </source>
</reference>
<keyword evidence="1" id="KW-0472">Membrane</keyword>
<protein>
    <submittedName>
        <fullName evidence="3">Uncharacterized protein</fullName>
    </submittedName>
</protein>
<keyword evidence="4" id="KW-1185">Reference proteome</keyword>
<feature type="signal peptide" evidence="2">
    <location>
        <begin position="1"/>
        <end position="20"/>
    </location>
</feature>
<dbReference type="Proteomes" id="UP000322918">
    <property type="component" value="Unassembled WGS sequence"/>
</dbReference>
<organism evidence="3 4">
    <name type="scientific">Arcticibacter tournemirensis</name>
    <dbReference type="NCBI Taxonomy" id="699437"/>
    <lineage>
        <taxon>Bacteria</taxon>
        <taxon>Pseudomonadati</taxon>
        <taxon>Bacteroidota</taxon>
        <taxon>Sphingobacteriia</taxon>
        <taxon>Sphingobacteriales</taxon>
        <taxon>Sphingobacteriaceae</taxon>
        <taxon>Arcticibacter</taxon>
    </lineage>
</organism>